<organism evidence="5 6">
    <name type="scientific">Pseudomonas fluorescens</name>
    <dbReference type="NCBI Taxonomy" id="294"/>
    <lineage>
        <taxon>Bacteria</taxon>
        <taxon>Pseudomonadati</taxon>
        <taxon>Pseudomonadota</taxon>
        <taxon>Gammaproteobacteria</taxon>
        <taxon>Pseudomonadales</taxon>
        <taxon>Pseudomonadaceae</taxon>
        <taxon>Pseudomonas</taxon>
    </lineage>
</organism>
<dbReference type="PANTHER" id="PTHR30204:SF67">
    <property type="entry name" value="HTH-TYPE TRANSCRIPTIONAL REGULATOR MLRA-RELATED"/>
    <property type="match status" value="1"/>
</dbReference>
<dbReference type="CDD" id="cd01104">
    <property type="entry name" value="HTH_MlrA-CarA"/>
    <property type="match status" value="1"/>
</dbReference>
<proteinExistence type="predicted"/>
<evidence type="ECO:0000256" key="2">
    <source>
        <dbReference type="ARBA" id="ARBA00023125"/>
    </source>
</evidence>
<protein>
    <submittedName>
        <fullName evidence="5">MerR family transcriptional regulator</fullName>
    </submittedName>
</protein>
<dbReference type="Gene3D" id="3.40.50.280">
    <property type="entry name" value="Cobalamin-binding domain"/>
    <property type="match status" value="1"/>
</dbReference>
<evidence type="ECO:0000256" key="1">
    <source>
        <dbReference type="ARBA" id="ARBA00023015"/>
    </source>
</evidence>
<keyword evidence="1" id="KW-0805">Transcription regulation</keyword>
<dbReference type="GO" id="GO:0003700">
    <property type="term" value="F:DNA-binding transcription factor activity"/>
    <property type="evidence" value="ECO:0007669"/>
    <property type="project" value="InterPro"/>
</dbReference>
<feature type="domain" description="HTH merR-type" evidence="4">
    <location>
        <begin position="22"/>
        <end position="91"/>
    </location>
</feature>
<dbReference type="Proteomes" id="UP000297322">
    <property type="component" value="Unassembled WGS sequence"/>
</dbReference>
<evidence type="ECO:0000313" key="5">
    <source>
        <dbReference type="EMBL" id="TFW40794.1"/>
    </source>
</evidence>
<dbReference type="GO" id="GO:0003677">
    <property type="term" value="F:DNA binding"/>
    <property type="evidence" value="ECO:0007669"/>
    <property type="project" value="UniProtKB-KW"/>
</dbReference>
<dbReference type="SMART" id="SM00422">
    <property type="entry name" value="HTH_MERR"/>
    <property type="match status" value="1"/>
</dbReference>
<dbReference type="SUPFAM" id="SSF46955">
    <property type="entry name" value="Putative DNA-binding domain"/>
    <property type="match status" value="1"/>
</dbReference>
<evidence type="ECO:0000259" key="4">
    <source>
        <dbReference type="PROSITE" id="PS50937"/>
    </source>
</evidence>
<keyword evidence="2" id="KW-0238">DNA-binding</keyword>
<dbReference type="AlphaFoldDB" id="A0A4Y9T930"/>
<accession>A0A4Y9T930</accession>
<evidence type="ECO:0000256" key="3">
    <source>
        <dbReference type="ARBA" id="ARBA00023163"/>
    </source>
</evidence>
<dbReference type="PROSITE" id="PS50937">
    <property type="entry name" value="HTH_MERR_2"/>
    <property type="match status" value="1"/>
</dbReference>
<dbReference type="EMBL" id="SPVI01000018">
    <property type="protein sequence ID" value="TFW40794.1"/>
    <property type="molecule type" value="Genomic_DNA"/>
</dbReference>
<reference evidence="5 6" key="1">
    <citation type="submission" date="2019-03" db="EMBL/GenBank/DDBJ databases">
        <title>Biocontrol and xenobiotic degradation properties of endophytic Pseudomonas fluorescens strain BRZ63.</title>
        <authorList>
            <person name="Chlebek D.A."/>
            <person name="Pinski A."/>
            <person name="Zur J.P."/>
            <person name="Michalska J."/>
            <person name="Hupert-Kocurek K.T."/>
        </authorList>
    </citation>
    <scope>NUCLEOTIDE SEQUENCE [LARGE SCALE GENOMIC DNA]</scope>
    <source>
        <strain evidence="5 6">BRZ63</strain>
    </source>
</reference>
<sequence>MPVITAPIDRLSHLEPVDADALFPIREVSRLTGVNPVTLRAWERRYGLIQPLRTESGHRLYSQADIVTVNRILDWIERGVAVSKVGKILARDEQQAEAVRAQRGAVEECEWSQWRARLRQAVSAFDDRQLECLYGQICATYPLSVAFQDILMPLWNELLRHQGRFGQASEWLFYDSFLRIHTFERLHLASVSPAPRVLLAAMPGECRKLELLVAAMLMSGEDLAVKVLGMGQPFDELTLVCEKARPKALVMFSNYSHNHELVGRLNRLAQTLDCPLFIAGAASDLAEHDLAGSSVGCLGSEGRLMQRRLQQFLRGSLDT</sequence>
<dbReference type="PANTHER" id="PTHR30204">
    <property type="entry name" value="REDOX-CYCLING DRUG-SENSING TRANSCRIPTIONAL ACTIVATOR SOXR"/>
    <property type="match status" value="1"/>
</dbReference>
<dbReference type="RefSeq" id="WP_135196882.1">
    <property type="nucleotide sequence ID" value="NZ_SPVI01000018.1"/>
</dbReference>
<evidence type="ECO:0000313" key="6">
    <source>
        <dbReference type="Proteomes" id="UP000297322"/>
    </source>
</evidence>
<name>A0A4Y9T930_PSEFL</name>
<dbReference type="Pfam" id="PF13411">
    <property type="entry name" value="MerR_1"/>
    <property type="match status" value="1"/>
</dbReference>
<dbReference type="InterPro" id="IPR009061">
    <property type="entry name" value="DNA-bd_dom_put_sf"/>
</dbReference>
<gene>
    <name evidence="5" type="ORF">E4T65_24465</name>
</gene>
<comment type="caution">
    <text evidence="5">The sequence shown here is derived from an EMBL/GenBank/DDBJ whole genome shotgun (WGS) entry which is preliminary data.</text>
</comment>
<dbReference type="Gene3D" id="1.10.1660.10">
    <property type="match status" value="1"/>
</dbReference>
<dbReference type="InterPro" id="IPR047057">
    <property type="entry name" value="MerR_fam"/>
</dbReference>
<dbReference type="InterPro" id="IPR000551">
    <property type="entry name" value="MerR-type_HTH_dom"/>
</dbReference>
<keyword evidence="3" id="KW-0804">Transcription</keyword>